<accession>A0ABN4XDR1</accession>
<evidence type="ECO:0000313" key="3">
    <source>
        <dbReference type="EMBL" id="AQS48416.1"/>
    </source>
</evidence>
<feature type="compositionally biased region" description="Basic and acidic residues" evidence="1">
    <location>
        <begin position="326"/>
        <end position="339"/>
    </location>
</feature>
<evidence type="ECO:0000313" key="4">
    <source>
        <dbReference type="Proteomes" id="UP000185622"/>
    </source>
</evidence>
<feature type="region of interest" description="Disordered" evidence="1">
    <location>
        <begin position="255"/>
        <end position="365"/>
    </location>
</feature>
<gene>
    <name evidence="3" type="ORF">BMG03_11895</name>
</gene>
<sequence length="483" mass="51489">MIFKQDLRHDQAPPDPVRAPLRVAICGEVNSGKSTVLNAILRARSIGDNLGRTERPTVVARYRATPGVVMRDATGREIDAAEVEEGGAVPSEIYVYSAQPHLQGFEFVEVPLTCAEDLNEGQVGLIATCDVMIWVTIASQAWRLTEKTLIECLGSARPSDCLLAISRGDKLRNDRDRAKLKARVQRESAAYFSRIAFLHGSRDLLRAAETSDEAFQRSGGAALIAALGAMTGRAVAGLDALDPETEADLAIGAHDAPSPLLSEHGGAILPFRAPGERKRSSEPANSGAPVAPVAPPGAEPEYRPDPNPVDRTPEVSPRRVTRASKPLRDPAREPVREPALKPGPNVTGGVVPETEAEREAPVEQESPLLLATTRLRLGIELPEGLQLAGRIGPSDRILRPVKGSSDEIVACAKALEAMMSGFAGSYTTVFGGQLDMITESGEDVRVMFSSAPETGLTFAQFTVDLIDEAAAHALFARLAGVLV</sequence>
<dbReference type="InterPro" id="IPR006073">
    <property type="entry name" value="GTP-bd"/>
</dbReference>
<keyword evidence="4" id="KW-1185">Reference proteome</keyword>
<dbReference type="EMBL" id="CP019437">
    <property type="protein sequence ID" value="AQS48416.1"/>
    <property type="molecule type" value="Genomic_DNA"/>
</dbReference>
<dbReference type="RefSeq" id="WP_075774980.1">
    <property type="nucleotide sequence ID" value="NZ_CP019437.1"/>
</dbReference>
<dbReference type="Proteomes" id="UP000185622">
    <property type="component" value="Chromosome"/>
</dbReference>
<dbReference type="Pfam" id="PF01926">
    <property type="entry name" value="MMR_HSR1"/>
    <property type="match status" value="1"/>
</dbReference>
<evidence type="ECO:0000256" key="1">
    <source>
        <dbReference type="SAM" id="MobiDB-lite"/>
    </source>
</evidence>
<name>A0ABN4XDR1_9RHOB</name>
<dbReference type="SUPFAM" id="SSF52540">
    <property type="entry name" value="P-loop containing nucleoside triphosphate hydrolases"/>
    <property type="match status" value="1"/>
</dbReference>
<proteinExistence type="predicted"/>
<feature type="domain" description="G" evidence="2">
    <location>
        <begin position="22"/>
        <end position="75"/>
    </location>
</feature>
<evidence type="ECO:0000259" key="2">
    <source>
        <dbReference type="Pfam" id="PF01926"/>
    </source>
</evidence>
<reference evidence="3 4" key="1">
    <citation type="submission" date="2017-01" db="EMBL/GenBank/DDBJ databases">
        <title>The complete genome sequence of a sulfur-oxidizing marine bacterium Thioclava sp. 25B10_4T.</title>
        <authorList>
            <person name="Liu Y."/>
            <person name="Lai Q."/>
            <person name="Shao Z."/>
        </authorList>
    </citation>
    <scope>NUCLEOTIDE SEQUENCE [LARGE SCALE GENOMIC DNA]</scope>
    <source>
        <strain evidence="3 4">25B10_4</strain>
    </source>
</reference>
<dbReference type="InterPro" id="IPR027417">
    <property type="entry name" value="P-loop_NTPase"/>
</dbReference>
<dbReference type="Gene3D" id="3.40.50.300">
    <property type="entry name" value="P-loop containing nucleotide triphosphate hydrolases"/>
    <property type="match status" value="1"/>
</dbReference>
<organism evidence="3 4">
    <name type="scientific">Thioclava nitratireducens</name>
    <dbReference type="NCBI Taxonomy" id="1915078"/>
    <lineage>
        <taxon>Bacteria</taxon>
        <taxon>Pseudomonadati</taxon>
        <taxon>Pseudomonadota</taxon>
        <taxon>Alphaproteobacteria</taxon>
        <taxon>Rhodobacterales</taxon>
        <taxon>Paracoccaceae</taxon>
        <taxon>Thioclava</taxon>
    </lineage>
</organism>
<protein>
    <recommendedName>
        <fullName evidence="2">G domain-containing protein</fullName>
    </recommendedName>
</protein>